<evidence type="ECO:0000259" key="11">
    <source>
        <dbReference type="PROSITE" id="PS50893"/>
    </source>
</evidence>
<dbReference type="Proteomes" id="UP001500751">
    <property type="component" value="Unassembled WGS sequence"/>
</dbReference>
<dbReference type="EMBL" id="BAAAQN010000040">
    <property type="protein sequence ID" value="GAA2046175.1"/>
    <property type="molecule type" value="Genomic_DNA"/>
</dbReference>
<evidence type="ECO:0000256" key="10">
    <source>
        <dbReference type="SAM" id="MobiDB-lite"/>
    </source>
</evidence>
<feature type="domain" description="ABC transporter" evidence="11">
    <location>
        <begin position="13"/>
        <end position="243"/>
    </location>
</feature>
<feature type="region of interest" description="Disordered" evidence="10">
    <location>
        <begin position="346"/>
        <end position="424"/>
    </location>
</feature>
<evidence type="ECO:0000256" key="3">
    <source>
        <dbReference type="ARBA" id="ARBA00022475"/>
    </source>
</evidence>
<dbReference type="PANTHER" id="PTHR42711">
    <property type="entry name" value="ABC TRANSPORTER ATP-BINDING PROTEIN"/>
    <property type="match status" value="1"/>
</dbReference>
<feature type="compositionally biased region" description="Basic and acidic residues" evidence="10">
    <location>
        <begin position="403"/>
        <end position="413"/>
    </location>
</feature>
<dbReference type="PROSITE" id="PS50893">
    <property type="entry name" value="ABC_TRANSPORTER_2"/>
    <property type="match status" value="1"/>
</dbReference>
<evidence type="ECO:0000256" key="9">
    <source>
        <dbReference type="ARBA" id="ARBA00049985"/>
    </source>
</evidence>
<keyword evidence="13" id="KW-1185">Reference proteome</keyword>
<evidence type="ECO:0000256" key="6">
    <source>
        <dbReference type="ARBA" id="ARBA00022967"/>
    </source>
</evidence>
<dbReference type="PROSITE" id="PS00211">
    <property type="entry name" value="ABC_TRANSPORTER_1"/>
    <property type="match status" value="1"/>
</dbReference>
<keyword evidence="2" id="KW-0813">Transport</keyword>
<comment type="subcellular location">
    <subcellularLocation>
        <location evidence="1">Cell membrane</location>
        <topology evidence="1">Peripheral membrane protein</topology>
        <orientation evidence="1">Cytoplasmic side</orientation>
    </subcellularLocation>
</comment>
<dbReference type="Gene3D" id="3.40.50.300">
    <property type="entry name" value="P-loop containing nucleotide triphosphate hydrolases"/>
    <property type="match status" value="1"/>
</dbReference>
<accession>A0ABN2V1D2</accession>
<dbReference type="InterPro" id="IPR003439">
    <property type="entry name" value="ABC_transporter-like_ATP-bd"/>
</dbReference>
<evidence type="ECO:0000256" key="8">
    <source>
        <dbReference type="ARBA" id="ARBA00023251"/>
    </source>
</evidence>
<dbReference type="RefSeq" id="WP_344668843.1">
    <property type="nucleotide sequence ID" value="NZ_BAAAQN010000040.1"/>
</dbReference>
<dbReference type="InterPro" id="IPR027417">
    <property type="entry name" value="P-loop_NTPase"/>
</dbReference>
<dbReference type="InterPro" id="IPR003593">
    <property type="entry name" value="AAA+_ATPase"/>
</dbReference>
<proteinExistence type="inferred from homology"/>
<gene>
    <name evidence="12" type="ORF">GCM10009839_58020</name>
</gene>
<dbReference type="SUPFAM" id="SSF52540">
    <property type="entry name" value="P-loop containing nucleoside triphosphate hydrolases"/>
    <property type="match status" value="1"/>
</dbReference>
<dbReference type="InterPro" id="IPR005894">
    <property type="entry name" value="DrrA"/>
</dbReference>
<evidence type="ECO:0000256" key="7">
    <source>
        <dbReference type="ARBA" id="ARBA00023136"/>
    </source>
</evidence>
<keyword evidence="3" id="KW-1003">Cell membrane</keyword>
<keyword evidence="5" id="KW-0067">ATP-binding</keyword>
<evidence type="ECO:0000256" key="4">
    <source>
        <dbReference type="ARBA" id="ARBA00022741"/>
    </source>
</evidence>
<evidence type="ECO:0000313" key="12">
    <source>
        <dbReference type="EMBL" id="GAA2046175.1"/>
    </source>
</evidence>
<dbReference type="PANTHER" id="PTHR42711:SF19">
    <property type="entry name" value="DOXORUBICIN RESISTANCE ATP-BINDING PROTEIN DRRA"/>
    <property type="match status" value="1"/>
</dbReference>
<keyword evidence="6" id="KW-1278">Translocase</keyword>
<keyword evidence="8" id="KW-0046">Antibiotic resistance</keyword>
<comment type="similarity">
    <text evidence="9">Belongs to the ABC transporter superfamily. Drug exporter-1 (DrugE1) (TC 3.A.1.105) family.</text>
</comment>
<protein>
    <recommendedName>
        <fullName evidence="11">ABC transporter domain-containing protein</fullName>
    </recommendedName>
</protein>
<keyword evidence="4" id="KW-0547">Nucleotide-binding</keyword>
<feature type="compositionally biased region" description="Polar residues" evidence="10">
    <location>
        <begin position="385"/>
        <end position="396"/>
    </location>
</feature>
<reference evidence="12 13" key="1">
    <citation type="journal article" date="2019" name="Int. J. Syst. Evol. Microbiol.">
        <title>The Global Catalogue of Microorganisms (GCM) 10K type strain sequencing project: providing services to taxonomists for standard genome sequencing and annotation.</title>
        <authorList>
            <consortium name="The Broad Institute Genomics Platform"/>
            <consortium name="The Broad Institute Genome Sequencing Center for Infectious Disease"/>
            <person name="Wu L."/>
            <person name="Ma J."/>
        </authorList>
    </citation>
    <scope>NUCLEOTIDE SEQUENCE [LARGE SCALE GENOMIC DNA]</scope>
    <source>
        <strain evidence="12 13">JCM 16014</strain>
    </source>
</reference>
<evidence type="ECO:0000256" key="1">
    <source>
        <dbReference type="ARBA" id="ARBA00004413"/>
    </source>
</evidence>
<dbReference type="InterPro" id="IPR017871">
    <property type="entry name" value="ABC_transporter-like_CS"/>
</dbReference>
<organism evidence="12 13">
    <name type="scientific">Catenulispora yoronensis</name>
    <dbReference type="NCBI Taxonomy" id="450799"/>
    <lineage>
        <taxon>Bacteria</taxon>
        <taxon>Bacillati</taxon>
        <taxon>Actinomycetota</taxon>
        <taxon>Actinomycetes</taxon>
        <taxon>Catenulisporales</taxon>
        <taxon>Catenulisporaceae</taxon>
        <taxon>Catenulispora</taxon>
    </lineage>
</organism>
<evidence type="ECO:0000313" key="13">
    <source>
        <dbReference type="Proteomes" id="UP001500751"/>
    </source>
</evidence>
<evidence type="ECO:0000256" key="2">
    <source>
        <dbReference type="ARBA" id="ARBA00022448"/>
    </source>
</evidence>
<dbReference type="NCBIfam" id="TIGR01188">
    <property type="entry name" value="drrA"/>
    <property type="match status" value="1"/>
</dbReference>
<dbReference type="Pfam" id="PF00005">
    <property type="entry name" value="ABC_tran"/>
    <property type="match status" value="1"/>
</dbReference>
<keyword evidence="7" id="KW-0472">Membrane</keyword>
<evidence type="ECO:0000256" key="5">
    <source>
        <dbReference type="ARBA" id="ARBA00022840"/>
    </source>
</evidence>
<name>A0ABN2V1D2_9ACTN</name>
<feature type="compositionally biased region" description="Low complexity" evidence="10">
    <location>
        <begin position="351"/>
        <end position="365"/>
    </location>
</feature>
<comment type="caution">
    <text evidence="12">The sequence shown here is derived from an EMBL/GenBank/DDBJ whole genome shotgun (WGS) entry which is preliminary data.</text>
</comment>
<dbReference type="InterPro" id="IPR050763">
    <property type="entry name" value="ABC_transporter_ATP-binding"/>
</dbReference>
<dbReference type="SMART" id="SM00382">
    <property type="entry name" value="AAA"/>
    <property type="match status" value="1"/>
</dbReference>
<sequence>MNVATEGENVPMIKTEGLTKSFGKVVAVAGVDLEVDRGQVLALLGPNGAGKTTTVRMLSTLVPPTGGRALVGGHDAAREPRAVRALIGLAGQSASIDEKLTATQNLTMLGRLHRLSARTAKARAAQLVEGFDLTAAADRAAQTYSGGMRRKLDLAASLIMAPPVLFLDEPTTGLDPVSRNGLWDVVRDLVQAGTTVLLTTQYLDEADRLADRVAVIDQGRVVADSTAQRLKDRVGATGLAVVAAGAEAAERLRRLFPDRVSAVEEATHTVVFRVADAGVAGMRDLNGLLAAILDADIAVESYDIRRPTLDDAFLQLIGHGTAPGAVGAAGVSGVAGASGADSGAGLGGASGADEGADPGADAEAGTSAPGVAQSAASHPTPPSPDRSNPDYSNSDRANPDQANPDRSRPDRSHPAIPDQDSGAR</sequence>